<reference evidence="3" key="2">
    <citation type="submission" date="2021-12" db="EMBL/GenBank/DDBJ databases">
        <title>Resequencing data analysis of finger millet.</title>
        <authorList>
            <person name="Hatakeyama M."/>
            <person name="Aluri S."/>
            <person name="Balachadran M.T."/>
            <person name="Sivarajan S.R."/>
            <person name="Poveda L."/>
            <person name="Shimizu-Inatsugi R."/>
            <person name="Schlapbach R."/>
            <person name="Sreeman S.M."/>
            <person name="Shimizu K.K."/>
        </authorList>
    </citation>
    <scope>NUCLEOTIDE SEQUENCE</scope>
</reference>
<comment type="caution">
    <text evidence="3">The sequence shown here is derived from an EMBL/GenBank/DDBJ whole genome shotgun (WGS) entry which is preliminary data.</text>
</comment>
<accession>A0AAV5CIU1</accession>
<proteinExistence type="predicted"/>
<reference evidence="3" key="1">
    <citation type="journal article" date="2018" name="DNA Res.">
        <title>Multiple hybrid de novo genome assembly of finger millet, an orphan allotetraploid crop.</title>
        <authorList>
            <person name="Hatakeyama M."/>
            <person name="Aluri S."/>
            <person name="Balachadran M.T."/>
            <person name="Sivarajan S.R."/>
            <person name="Patrignani A."/>
            <person name="Gruter S."/>
            <person name="Poveda L."/>
            <person name="Shimizu-Inatsugi R."/>
            <person name="Baeten J."/>
            <person name="Francoijs K.J."/>
            <person name="Nataraja K.N."/>
            <person name="Reddy Y.A.N."/>
            <person name="Phadnis S."/>
            <person name="Ravikumar R.L."/>
            <person name="Schlapbach R."/>
            <person name="Sreeman S.M."/>
            <person name="Shimizu K.K."/>
        </authorList>
    </citation>
    <scope>NUCLEOTIDE SEQUENCE</scope>
</reference>
<feature type="domain" description="NAD-dependent epimerase/dehydratase" evidence="2">
    <location>
        <begin position="56"/>
        <end position="199"/>
    </location>
</feature>
<name>A0AAV5CIU1_ELECO</name>
<dbReference type="GO" id="GO:0016616">
    <property type="term" value="F:oxidoreductase activity, acting on the CH-OH group of donors, NAD or NADP as acceptor"/>
    <property type="evidence" value="ECO:0007669"/>
    <property type="project" value="TreeGrafter"/>
</dbReference>
<protein>
    <recommendedName>
        <fullName evidence="2">NAD-dependent epimerase/dehydratase domain-containing protein</fullName>
    </recommendedName>
</protein>
<evidence type="ECO:0000313" key="4">
    <source>
        <dbReference type="Proteomes" id="UP001054889"/>
    </source>
</evidence>
<evidence type="ECO:0000313" key="3">
    <source>
        <dbReference type="EMBL" id="GJM97954.1"/>
    </source>
</evidence>
<dbReference type="SUPFAM" id="SSF51735">
    <property type="entry name" value="NAD(P)-binding Rossmann-fold domains"/>
    <property type="match status" value="1"/>
</dbReference>
<dbReference type="Proteomes" id="UP001054889">
    <property type="component" value="Unassembled WGS sequence"/>
</dbReference>
<evidence type="ECO:0000259" key="2">
    <source>
        <dbReference type="Pfam" id="PF01370"/>
    </source>
</evidence>
<gene>
    <name evidence="3" type="primary">ga14920</name>
    <name evidence="3" type="ORF">PR202_ga14920</name>
</gene>
<keyword evidence="4" id="KW-1185">Reference proteome</keyword>
<evidence type="ECO:0000256" key="1">
    <source>
        <dbReference type="ARBA" id="ARBA00023002"/>
    </source>
</evidence>
<dbReference type="PANTHER" id="PTHR10366:SF838">
    <property type="entry name" value="NAD-DEPENDENT EPIMERASE_DEHYDRATASE DOMAIN-CONTAINING PROTEIN"/>
    <property type="match status" value="1"/>
</dbReference>
<dbReference type="EMBL" id="BQKI01000007">
    <property type="protein sequence ID" value="GJM97954.1"/>
    <property type="molecule type" value="Genomic_DNA"/>
</dbReference>
<keyword evidence="1" id="KW-0560">Oxidoreductase</keyword>
<dbReference type="InterPro" id="IPR036291">
    <property type="entry name" value="NAD(P)-bd_dom_sf"/>
</dbReference>
<dbReference type="InterPro" id="IPR001509">
    <property type="entry name" value="Epimerase_deHydtase"/>
</dbReference>
<dbReference type="AlphaFoldDB" id="A0AAV5CIU1"/>
<dbReference type="Gene3D" id="3.40.50.720">
    <property type="entry name" value="NAD(P)-binding Rossmann-like Domain"/>
    <property type="match status" value="2"/>
</dbReference>
<dbReference type="Pfam" id="PF01370">
    <property type="entry name" value="Epimerase"/>
    <property type="match status" value="1"/>
</dbReference>
<sequence length="277" mass="30420">MDGGAGKTTVCVTGAGGFMASWLVRLLLSRDHYVVHGTVRDPKSDMIHVYMQTEVLAPAVTGTENVLRACHEASVRRVVVVSSVAAVIMNPEVPDGAVVDEDCWSDEDYCRTTEMWYCLSKTLAEREALAYAEKAGMDVVTVCPPLVLGPLLQSTVNTSSLRLLAYLKGETAEEKTRNVVDVRDVADALVLAYETPEASGRRFICSAYTMKVSETLAVIRTVRPDLKLDYTTKKFVQVEDEKVASSKRLQALGWKFRTVEETLRDTVGSYEAAGILN</sequence>
<organism evidence="3 4">
    <name type="scientific">Eleusine coracana subsp. coracana</name>
    <dbReference type="NCBI Taxonomy" id="191504"/>
    <lineage>
        <taxon>Eukaryota</taxon>
        <taxon>Viridiplantae</taxon>
        <taxon>Streptophyta</taxon>
        <taxon>Embryophyta</taxon>
        <taxon>Tracheophyta</taxon>
        <taxon>Spermatophyta</taxon>
        <taxon>Magnoliopsida</taxon>
        <taxon>Liliopsida</taxon>
        <taxon>Poales</taxon>
        <taxon>Poaceae</taxon>
        <taxon>PACMAD clade</taxon>
        <taxon>Chloridoideae</taxon>
        <taxon>Cynodonteae</taxon>
        <taxon>Eleusininae</taxon>
        <taxon>Eleusine</taxon>
    </lineage>
</organism>
<dbReference type="InterPro" id="IPR050425">
    <property type="entry name" value="NAD(P)_dehydrat-like"/>
</dbReference>
<dbReference type="PANTHER" id="PTHR10366">
    <property type="entry name" value="NAD DEPENDENT EPIMERASE/DEHYDRATASE"/>
    <property type="match status" value="1"/>
</dbReference>